<dbReference type="Pfam" id="PF00528">
    <property type="entry name" value="BPD_transp_1"/>
    <property type="match status" value="1"/>
</dbReference>
<protein>
    <submittedName>
        <fullName evidence="9">Sugar ABC transporter permease</fullName>
    </submittedName>
</protein>
<dbReference type="PROSITE" id="PS50928">
    <property type="entry name" value="ABC_TM1"/>
    <property type="match status" value="1"/>
</dbReference>
<evidence type="ECO:0000256" key="2">
    <source>
        <dbReference type="ARBA" id="ARBA00022448"/>
    </source>
</evidence>
<comment type="subcellular location">
    <subcellularLocation>
        <location evidence="1 7">Cell membrane</location>
        <topology evidence="1 7">Multi-pass membrane protein</topology>
    </subcellularLocation>
</comment>
<feature type="transmembrane region" description="Helical" evidence="7">
    <location>
        <begin position="24"/>
        <end position="45"/>
    </location>
</feature>
<feature type="transmembrane region" description="Helical" evidence="7">
    <location>
        <begin position="277"/>
        <end position="300"/>
    </location>
</feature>
<name>A0A643JVC4_9EURY</name>
<comment type="similarity">
    <text evidence="7">Belongs to the binding-protein-dependent transport system permease family.</text>
</comment>
<evidence type="ECO:0000259" key="8">
    <source>
        <dbReference type="PROSITE" id="PS50928"/>
    </source>
</evidence>
<evidence type="ECO:0000313" key="9">
    <source>
        <dbReference type="EMBL" id="KAB1185412.1"/>
    </source>
</evidence>
<dbReference type="Gene3D" id="1.10.3720.10">
    <property type="entry name" value="MetI-like"/>
    <property type="match status" value="1"/>
</dbReference>
<proteinExistence type="inferred from homology"/>
<keyword evidence="3" id="KW-1003">Cell membrane</keyword>
<dbReference type="GO" id="GO:0055085">
    <property type="term" value="P:transmembrane transport"/>
    <property type="evidence" value="ECO:0007669"/>
    <property type="project" value="InterPro"/>
</dbReference>
<dbReference type="GO" id="GO:0005886">
    <property type="term" value="C:plasma membrane"/>
    <property type="evidence" value="ECO:0007669"/>
    <property type="project" value="UniProtKB-SubCell"/>
</dbReference>
<evidence type="ECO:0000256" key="6">
    <source>
        <dbReference type="ARBA" id="ARBA00023136"/>
    </source>
</evidence>
<feature type="transmembrane region" description="Helical" evidence="7">
    <location>
        <begin position="174"/>
        <end position="196"/>
    </location>
</feature>
<evidence type="ECO:0000256" key="4">
    <source>
        <dbReference type="ARBA" id="ARBA00022692"/>
    </source>
</evidence>
<dbReference type="SUPFAM" id="SSF161098">
    <property type="entry name" value="MetI-like"/>
    <property type="match status" value="1"/>
</dbReference>
<sequence>MSVKNAVKPILNGSDLTLEQKESLLGYALIAPAILLVAGVILYPVGYNVYLSFTEVPLDPNKSPVWVGLQHYQMLFSSSEFWSSLKTTVIFTFFSDTLATLGGLGAALLFNRKFRGRRIARGLMLLPYVAPLIAVAYVWQWLLDPLYGLFPWFFSDILGLYAGDIDVLNNAKTALWMVILFDTWRYFPFAFLMIIARVQSIPSDMYEAAKIDGAGVFSRFKDITLPELKYVLATVFLLRWIWNFNKFADIWLLTKQVKTLPLYAYQTAFANYAMGQAAAISMVLFLALMGFVTLYVGVVLDW</sequence>
<evidence type="ECO:0000256" key="1">
    <source>
        <dbReference type="ARBA" id="ARBA00004651"/>
    </source>
</evidence>
<evidence type="ECO:0000256" key="3">
    <source>
        <dbReference type="ARBA" id="ARBA00022475"/>
    </source>
</evidence>
<evidence type="ECO:0000256" key="5">
    <source>
        <dbReference type="ARBA" id="ARBA00022989"/>
    </source>
</evidence>
<dbReference type="CDD" id="cd06261">
    <property type="entry name" value="TM_PBP2"/>
    <property type="match status" value="1"/>
</dbReference>
<dbReference type="InterPro" id="IPR035906">
    <property type="entry name" value="MetI-like_sf"/>
</dbReference>
<dbReference type="EMBL" id="VZUS01000004">
    <property type="protein sequence ID" value="KAB1185412.1"/>
    <property type="molecule type" value="Genomic_DNA"/>
</dbReference>
<reference evidence="9" key="1">
    <citation type="submission" date="2019-09" db="EMBL/GenBank/DDBJ databases">
        <title>Genomic analysis of Haloferax sp. CBA1149.</title>
        <authorList>
            <person name="Roh S.W."/>
        </authorList>
    </citation>
    <scope>NUCLEOTIDE SEQUENCE</scope>
    <source>
        <strain evidence="9">CBA1149</strain>
    </source>
</reference>
<organism evidence="9">
    <name type="scientific">Haloferax sp. CBA1149</name>
    <dbReference type="NCBI Taxonomy" id="2650753"/>
    <lineage>
        <taxon>Archaea</taxon>
        <taxon>Methanobacteriati</taxon>
        <taxon>Methanobacteriota</taxon>
        <taxon>Stenosarchaea group</taxon>
        <taxon>Halobacteria</taxon>
        <taxon>Halobacteriales</taxon>
        <taxon>Haloferacaceae</taxon>
        <taxon>Haloferax</taxon>
    </lineage>
</organism>
<dbReference type="RefSeq" id="WP_151139583.1">
    <property type="nucleotide sequence ID" value="NZ_VZUS01000004.1"/>
</dbReference>
<feature type="transmembrane region" description="Helical" evidence="7">
    <location>
        <begin position="122"/>
        <end position="139"/>
    </location>
</feature>
<keyword evidence="6 7" id="KW-0472">Membrane</keyword>
<keyword evidence="2 7" id="KW-0813">Transport</keyword>
<feature type="transmembrane region" description="Helical" evidence="7">
    <location>
        <begin position="89"/>
        <end position="110"/>
    </location>
</feature>
<comment type="caution">
    <text evidence="9">The sequence shown here is derived from an EMBL/GenBank/DDBJ whole genome shotgun (WGS) entry which is preliminary data.</text>
</comment>
<feature type="domain" description="ABC transmembrane type-1" evidence="8">
    <location>
        <begin position="85"/>
        <end position="295"/>
    </location>
</feature>
<dbReference type="AlphaFoldDB" id="A0A643JVC4"/>
<evidence type="ECO:0000256" key="7">
    <source>
        <dbReference type="RuleBase" id="RU363032"/>
    </source>
</evidence>
<keyword evidence="4 7" id="KW-0812">Transmembrane</keyword>
<dbReference type="PANTHER" id="PTHR43227:SF8">
    <property type="entry name" value="DIACETYLCHITOBIOSE UPTAKE SYSTEM PERMEASE PROTEIN DASB"/>
    <property type="match status" value="1"/>
</dbReference>
<dbReference type="InterPro" id="IPR050809">
    <property type="entry name" value="UgpAE/MalFG_permease"/>
</dbReference>
<dbReference type="InterPro" id="IPR000515">
    <property type="entry name" value="MetI-like"/>
</dbReference>
<gene>
    <name evidence="9" type="ORF">Hfx1149_15260</name>
</gene>
<dbReference type="PANTHER" id="PTHR43227">
    <property type="entry name" value="BLL4140 PROTEIN"/>
    <property type="match status" value="1"/>
</dbReference>
<keyword evidence="5 7" id="KW-1133">Transmembrane helix</keyword>
<accession>A0A643JVC4</accession>